<dbReference type="EMBL" id="AMGW01000003">
    <property type="protein sequence ID" value="EXJ60996.1"/>
    <property type="molecule type" value="Genomic_DNA"/>
</dbReference>
<dbReference type="GeneID" id="19179734"/>
<proteinExistence type="predicted"/>
<dbReference type="AlphaFoldDB" id="W9W8Y5"/>
<dbReference type="HOGENOM" id="CLU_2158129_0_0_1"/>
<dbReference type="Proteomes" id="UP000019473">
    <property type="component" value="Unassembled WGS sequence"/>
</dbReference>
<evidence type="ECO:0000313" key="2">
    <source>
        <dbReference type="Proteomes" id="UP000019473"/>
    </source>
</evidence>
<protein>
    <submittedName>
        <fullName evidence="1">Uncharacterized protein</fullName>
    </submittedName>
</protein>
<evidence type="ECO:0000313" key="1">
    <source>
        <dbReference type="EMBL" id="EXJ60996.1"/>
    </source>
</evidence>
<sequence>MLFFSSPRRLDRLYSTDLSHLGRISFKRSSKQPEDWSGPINPQIPKAIIYNLGAKLDLERQGGSVVMSRDGTRRHYEGEGHALDMAWYDLDLLYFRGYAISNYLVTPFYFT</sequence>
<dbReference type="OrthoDB" id="4874998at2759"/>
<accession>W9W8Y5</accession>
<dbReference type="VEuPathDB" id="FungiDB:A1O7_05149"/>
<name>W9W8Y5_9EURO</name>
<organism evidence="1 2">
    <name type="scientific">Cladophialophora yegresii CBS 114405</name>
    <dbReference type="NCBI Taxonomy" id="1182544"/>
    <lineage>
        <taxon>Eukaryota</taxon>
        <taxon>Fungi</taxon>
        <taxon>Dikarya</taxon>
        <taxon>Ascomycota</taxon>
        <taxon>Pezizomycotina</taxon>
        <taxon>Eurotiomycetes</taxon>
        <taxon>Chaetothyriomycetidae</taxon>
        <taxon>Chaetothyriales</taxon>
        <taxon>Herpotrichiellaceae</taxon>
        <taxon>Cladophialophora</taxon>
    </lineage>
</organism>
<reference evidence="1 2" key="1">
    <citation type="submission" date="2013-03" db="EMBL/GenBank/DDBJ databases">
        <title>The Genome Sequence of Cladophialophora yegresii CBS 114405.</title>
        <authorList>
            <consortium name="The Broad Institute Genomics Platform"/>
            <person name="Cuomo C."/>
            <person name="de Hoog S."/>
            <person name="Gorbushina A."/>
            <person name="Walker B."/>
            <person name="Young S.K."/>
            <person name="Zeng Q."/>
            <person name="Gargeya S."/>
            <person name="Fitzgerald M."/>
            <person name="Haas B."/>
            <person name="Abouelleil A."/>
            <person name="Allen A.W."/>
            <person name="Alvarado L."/>
            <person name="Arachchi H.M."/>
            <person name="Berlin A.M."/>
            <person name="Chapman S.B."/>
            <person name="Gainer-Dewar J."/>
            <person name="Goldberg J."/>
            <person name="Griggs A."/>
            <person name="Gujja S."/>
            <person name="Hansen M."/>
            <person name="Howarth C."/>
            <person name="Imamovic A."/>
            <person name="Ireland A."/>
            <person name="Larimer J."/>
            <person name="McCowan C."/>
            <person name="Murphy C."/>
            <person name="Pearson M."/>
            <person name="Poon T.W."/>
            <person name="Priest M."/>
            <person name="Roberts A."/>
            <person name="Saif S."/>
            <person name="Shea T."/>
            <person name="Sisk P."/>
            <person name="Sykes S."/>
            <person name="Wortman J."/>
            <person name="Nusbaum C."/>
            <person name="Birren B."/>
        </authorList>
    </citation>
    <scope>NUCLEOTIDE SEQUENCE [LARGE SCALE GENOMIC DNA]</scope>
    <source>
        <strain evidence="1 2">CBS 114405</strain>
    </source>
</reference>
<comment type="caution">
    <text evidence="1">The sequence shown here is derived from an EMBL/GenBank/DDBJ whole genome shotgun (WGS) entry which is preliminary data.</text>
</comment>
<keyword evidence="2" id="KW-1185">Reference proteome</keyword>
<dbReference type="RefSeq" id="XP_007757349.1">
    <property type="nucleotide sequence ID" value="XM_007759159.1"/>
</dbReference>
<gene>
    <name evidence="1" type="ORF">A1O7_05149</name>
</gene>